<dbReference type="Gene3D" id="2.60.40.1120">
    <property type="entry name" value="Carboxypeptidase-like, regulatory domain"/>
    <property type="match status" value="1"/>
</dbReference>
<evidence type="ECO:0000313" key="3">
    <source>
        <dbReference type="Proteomes" id="UP000244677"/>
    </source>
</evidence>
<dbReference type="SUPFAM" id="SSF49464">
    <property type="entry name" value="Carboxypeptidase regulatory domain-like"/>
    <property type="match status" value="1"/>
</dbReference>
<dbReference type="NCBIfam" id="NF047436">
    <property type="entry name" value="LA_2272_repeat"/>
    <property type="match status" value="1"/>
</dbReference>
<sequence>MRSILRFFLFLFLISSTVSSAQSLLSKEISIKATGQSLGSILDLIEKRENFKFSYYSKLVPRDSIVSITADKISIKDVLDRLLDKRYEYRESSDFIILRYAPSELTLIVEKNTNMGDYYLVTGYVSDAATNKKLENATIYEKNVIQSVMTNNSGYFELHLKNIQRPIEITVSKENYKSITTFFLSEIIIETGPKKNWFDYYKDDFSNVERTGIGRFFISSRQKIQSLNLGGLIAKAPVQASLIPSIGTHGLMNAQMVNNFSLNLIGGYSGGVRGFEIAGLYNISKTNAEALQMAGLFNTVGGSVRGVQMAGIYNNAFGDLMGLQMSGIHNSVKGTQNGLQISGAYNSVGKNGRGMQLSAGYNNIRQSQAGMQLTFGYNRVRENAYGVQMGSYNYAGNLQGLQIGLVNVTGSTSGYSIGLLNFKKGGYKKVSFSSNEISDYNIAIKTGDNKFYTIIMAGKSERADEAKLFSFGFGFGKNIKLSKYIHYNPEVSFQSLYLGNWGNINILRKIDSPFTFRILKGLSVHAGPSFTLYTSDILPFSTPDPNATAFIAKRTDHLTVIRDKKLSGFRGWFGWSVGVTIF</sequence>
<dbReference type="Proteomes" id="UP000244677">
    <property type="component" value="Chromosome"/>
</dbReference>
<evidence type="ECO:0000256" key="1">
    <source>
        <dbReference type="SAM" id="SignalP"/>
    </source>
</evidence>
<name>A0A2S1LRJ6_9FLAO</name>
<dbReference type="EMBL" id="CP020919">
    <property type="protein sequence ID" value="AWG26390.1"/>
    <property type="molecule type" value="Genomic_DNA"/>
</dbReference>
<gene>
    <name evidence="2" type="ORF">FK004_14715</name>
</gene>
<evidence type="ECO:0000313" key="2">
    <source>
        <dbReference type="EMBL" id="AWG26390.1"/>
    </source>
</evidence>
<proteinExistence type="predicted"/>
<dbReference type="RefSeq" id="WP_108737915.1">
    <property type="nucleotide sequence ID" value="NZ_CP020919.1"/>
</dbReference>
<feature type="chain" id="PRO_5015496872" description="Secretin/TonB short N-terminal domain-containing protein" evidence="1">
    <location>
        <begin position="21"/>
        <end position="582"/>
    </location>
</feature>
<accession>A0A2S1LRJ6</accession>
<dbReference type="InterPro" id="IPR058093">
    <property type="entry name" value="LA_2272-like"/>
</dbReference>
<evidence type="ECO:0008006" key="4">
    <source>
        <dbReference type="Google" id="ProtNLM"/>
    </source>
</evidence>
<dbReference type="InterPro" id="IPR008969">
    <property type="entry name" value="CarboxyPept-like_regulatory"/>
</dbReference>
<dbReference type="AlphaFoldDB" id="A0A2S1LRJ6"/>
<protein>
    <recommendedName>
        <fullName evidence="4">Secretin/TonB short N-terminal domain-containing protein</fullName>
    </recommendedName>
</protein>
<feature type="signal peptide" evidence="1">
    <location>
        <begin position="1"/>
        <end position="20"/>
    </location>
</feature>
<dbReference type="KEGG" id="fki:FK004_14715"/>
<keyword evidence="1" id="KW-0732">Signal</keyword>
<reference evidence="2 3" key="1">
    <citation type="submission" date="2017-04" db="EMBL/GenBank/DDBJ databases">
        <title>Complete genome sequence of Flavobacterium kingsejong AJ004.</title>
        <authorList>
            <person name="Lee P.C."/>
        </authorList>
    </citation>
    <scope>NUCLEOTIDE SEQUENCE [LARGE SCALE GENOMIC DNA]</scope>
    <source>
        <strain evidence="2 3">AJ004</strain>
    </source>
</reference>
<keyword evidence="3" id="KW-1185">Reference proteome</keyword>
<organism evidence="2 3">
    <name type="scientific">Flavobacterium kingsejongi</name>
    <dbReference type="NCBI Taxonomy" id="1678728"/>
    <lineage>
        <taxon>Bacteria</taxon>
        <taxon>Pseudomonadati</taxon>
        <taxon>Bacteroidota</taxon>
        <taxon>Flavobacteriia</taxon>
        <taxon>Flavobacteriales</taxon>
        <taxon>Flavobacteriaceae</taxon>
        <taxon>Flavobacterium</taxon>
    </lineage>
</organism>
<dbReference type="OrthoDB" id="5505971at2"/>